<gene>
    <name evidence="3" type="ORF">H9K76_13975</name>
</gene>
<dbReference type="Proteomes" id="UP000515811">
    <property type="component" value="Chromosome"/>
</dbReference>
<proteinExistence type="inferred from homology"/>
<dbReference type="Gene3D" id="1.10.630.10">
    <property type="entry name" value="Cytochrome P450"/>
    <property type="match status" value="1"/>
</dbReference>
<dbReference type="PRINTS" id="PR00385">
    <property type="entry name" value="P450"/>
</dbReference>
<dbReference type="GO" id="GO:0004497">
    <property type="term" value="F:monooxygenase activity"/>
    <property type="evidence" value="ECO:0007669"/>
    <property type="project" value="InterPro"/>
</dbReference>
<dbReference type="GO" id="GO:0016705">
    <property type="term" value="F:oxidoreductase activity, acting on paired donors, with incorporation or reduction of molecular oxygen"/>
    <property type="evidence" value="ECO:0007669"/>
    <property type="project" value="InterPro"/>
</dbReference>
<comment type="similarity">
    <text evidence="1">Belongs to the cytochrome P450 family.</text>
</comment>
<dbReference type="PRINTS" id="PR00463">
    <property type="entry name" value="EP450I"/>
</dbReference>
<dbReference type="InterPro" id="IPR036396">
    <property type="entry name" value="Cyt_P450_sf"/>
</dbReference>
<comment type="cofactor">
    <cofactor evidence="2">
        <name>heme</name>
        <dbReference type="ChEBI" id="CHEBI:30413"/>
    </cofactor>
</comment>
<dbReference type="EMBL" id="CP060714">
    <property type="protein sequence ID" value="QNN55729.1"/>
    <property type="molecule type" value="Genomic_DNA"/>
</dbReference>
<dbReference type="KEGG" id="drg:H9K76_13975"/>
<dbReference type="InterPro" id="IPR001128">
    <property type="entry name" value="Cyt_P450"/>
</dbReference>
<evidence type="ECO:0000256" key="1">
    <source>
        <dbReference type="ARBA" id="ARBA00010617"/>
    </source>
</evidence>
<dbReference type="AlphaFoldDB" id="A0A7G9RJF4"/>
<dbReference type="RefSeq" id="WP_187596002.1">
    <property type="nucleotide sequence ID" value="NZ_CP060714.1"/>
</dbReference>
<evidence type="ECO:0000256" key="2">
    <source>
        <dbReference type="PIRSR" id="PIRSR602401-1"/>
    </source>
</evidence>
<evidence type="ECO:0000313" key="3">
    <source>
        <dbReference type="EMBL" id="QNN55729.1"/>
    </source>
</evidence>
<keyword evidence="2" id="KW-0408">Iron</keyword>
<dbReference type="CDD" id="cd00302">
    <property type="entry name" value="cytochrome_P450"/>
    <property type="match status" value="1"/>
</dbReference>
<feature type="binding site" description="axial binding residue" evidence="2">
    <location>
        <position position="371"/>
    </location>
    <ligand>
        <name>heme</name>
        <dbReference type="ChEBI" id="CHEBI:30413"/>
    </ligand>
    <ligandPart>
        <name>Fe</name>
        <dbReference type="ChEBI" id="CHEBI:18248"/>
    </ligandPart>
</feature>
<dbReference type="InterPro" id="IPR050121">
    <property type="entry name" value="Cytochrome_P450_monoxygenase"/>
</dbReference>
<organism evidence="3 4">
    <name type="scientific">Diaphorobacter ruginosibacter</name>
    <dbReference type="NCBI Taxonomy" id="1715720"/>
    <lineage>
        <taxon>Bacteria</taxon>
        <taxon>Pseudomonadati</taxon>
        <taxon>Pseudomonadota</taxon>
        <taxon>Betaproteobacteria</taxon>
        <taxon>Burkholderiales</taxon>
        <taxon>Comamonadaceae</taxon>
        <taxon>Diaphorobacter</taxon>
    </lineage>
</organism>
<reference evidence="3 4" key="1">
    <citation type="submission" date="2020-08" db="EMBL/GenBank/DDBJ databases">
        <title>Genome sequence of Diaphorobacter ruginosibacter DSM 27467T.</title>
        <authorList>
            <person name="Hyun D.-W."/>
            <person name="Bae J.-W."/>
        </authorList>
    </citation>
    <scope>NUCLEOTIDE SEQUENCE [LARGE SCALE GENOMIC DNA]</scope>
    <source>
        <strain evidence="3 4">DSM 27467</strain>
    </source>
</reference>
<keyword evidence="4" id="KW-1185">Reference proteome</keyword>
<sequence length="432" mass="48547">MSQQFSNDFWNRMYELAREAPGRNAEVMHDGGRVVVVQDLDDADAVLRKRLANYPKNLQWFAQVGGQSRLTEDGDQWRFRAGLSQPSFSRYDHDRGYAISARQARRMAGLLAANTKAPLLDEDAIHHSILSIFTEMFLDVELDRIPMAHDGPSRLIELASRYTCIHRGQGQDAHTKEHIRQILESRRQVFGGMQCLRDAGEYDSAMMRRMLAAEAVPGYDFRFEKEMTTLFVAGADTASNSTGWALHLLATYPELQERLHAGQRAIHASLPDGPERCKAILADQDLKAFVSELLRLHSPLPFVTRVARADDRLSDIDVHAGDVVIVSLIGVNRKAMARPDFWIPDIDAAAREGVGMGTGIHSSFTWGARVCGGRNFALLELTTVLSFLIAELRLELSEDLPVENEWVGQMRRKGGHRVRVTPRVLFSPIFDQ</sequence>
<dbReference type="Pfam" id="PF00067">
    <property type="entry name" value="p450"/>
    <property type="match status" value="1"/>
</dbReference>
<accession>A0A7G9RJF4</accession>
<keyword evidence="2" id="KW-0479">Metal-binding</keyword>
<dbReference type="SUPFAM" id="SSF48264">
    <property type="entry name" value="Cytochrome P450"/>
    <property type="match status" value="1"/>
</dbReference>
<dbReference type="PANTHER" id="PTHR24305:SF166">
    <property type="entry name" value="CYTOCHROME P450 12A4, MITOCHONDRIAL-RELATED"/>
    <property type="match status" value="1"/>
</dbReference>
<protein>
    <submittedName>
        <fullName evidence="3">Cytochrome P450</fullName>
    </submittedName>
</protein>
<evidence type="ECO:0000313" key="4">
    <source>
        <dbReference type="Proteomes" id="UP000515811"/>
    </source>
</evidence>
<dbReference type="GO" id="GO:0020037">
    <property type="term" value="F:heme binding"/>
    <property type="evidence" value="ECO:0007669"/>
    <property type="project" value="InterPro"/>
</dbReference>
<dbReference type="InterPro" id="IPR002401">
    <property type="entry name" value="Cyt_P450_E_grp-I"/>
</dbReference>
<dbReference type="PANTHER" id="PTHR24305">
    <property type="entry name" value="CYTOCHROME P450"/>
    <property type="match status" value="1"/>
</dbReference>
<keyword evidence="2" id="KW-0349">Heme</keyword>
<name>A0A7G9RJF4_9BURK</name>
<dbReference type="GO" id="GO:0005506">
    <property type="term" value="F:iron ion binding"/>
    <property type="evidence" value="ECO:0007669"/>
    <property type="project" value="InterPro"/>
</dbReference>